<dbReference type="RefSeq" id="XP_028150191.1">
    <property type="nucleotide sequence ID" value="XM_028294390.1"/>
</dbReference>
<keyword evidence="3 9" id="KW-0812">Transmembrane</keyword>
<organism evidence="10">
    <name type="scientific">Diabrotica virgifera virgifera</name>
    <name type="common">western corn rootworm</name>
    <dbReference type="NCBI Taxonomy" id="50390"/>
    <lineage>
        <taxon>Eukaryota</taxon>
        <taxon>Metazoa</taxon>
        <taxon>Ecdysozoa</taxon>
        <taxon>Arthropoda</taxon>
        <taxon>Hexapoda</taxon>
        <taxon>Insecta</taxon>
        <taxon>Pterygota</taxon>
        <taxon>Neoptera</taxon>
        <taxon>Endopterygota</taxon>
        <taxon>Coleoptera</taxon>
        <taxon>Polyphaga</taxon>
        <taxon>Cucujiformia</taxon>
        <taxon>Chrysomeloidea</taxon>
        <taxon>Chrysomelidae</taxon>
        <taxon>Galerucinae</taxon>
        <taxon>Diabroticina</taxon>
        <taxon>Diabroticites</taxon>
        <taxon>Diabrotica</taxon>
    </lineage>
</organism>
<reference evidence="10" key="1">
    <citation type="submission" date="2025-08" db="UniProtKB">
        <authorList>
            <consortium name="RefSeq"/>
        </authorList>
    </citation>
    <scope>IDENTIFICATION</scope>
    <source>
        <tissue evidence="10">Whole insect</tissue>
    </source>
</reference>
<feature type="non-terminal residue" evidence="10">
    <location>
        <position position="208"/>
    </location>
</feature>
<evidence type="ECO:0000256" key="2">
    <source>
        <dbReference type="ARBA" id="ARBA00022606"/>
    </source>
</evidence>
<keyword evidence="8" id="KW-0807">Transducer</keyword>
<evidence type="ECO:0000256" key="1">
    <source>
        <dbReference type="ARBA" id="ARBA00004141"/>
    </source>
</evidence>
<keyword evidence="6 9" id="KW-0472">Membrane</keyword>
<evidence type="ECO:0000256" key="9">
    <source>
        <dbReference type="SAM" id="Phobius"/>
    </source>
</evidence>
<keyword evidence="4" id="KW-0552">Olfaction</keyword>
<name>A0A6P7GJU8_DIAVI</name>
<evidence type="ECO:0000256" key="5">
    <source>
        <dbReference type="ARBA" id="ARBA00022989"/>
    </source>
</evidence>
<keyword evidence="2" id="KW-0716">Sensory transduction</keyword>
<dbReference type="Pfam" id="PF02949">
    <property type="entry name" value="7tm_6"/>
    <property type="match status" value="1"/>
</dbReference>
<feature type="transmembrane region" description="Helical" evidence="9">
    <location>
        <begin position="103"/>
        <end position="122"/>
    </location>
</feature>
<evidence type="ECO:0000256" key="7">
    <source>
        <dbReference type="ARBA" id="ARBA00023170"/>
    </source>
</evidence>
<feature type="transmembrane region" description="Helical" evidence="9">
    <location>
        <begin position="128"/>
        <end position="147"/>
    </location>
</feature>
<evidence type="ECO:0000313" key="10">
    <source>
        <dbReference type="RefSeq" id="XP_028150191.1"/>
    </source>
</evidence>
<dbReference type="GO" id="GO:0004984">
    <property type="term" value="F:olfactory receptor activity"/>
    <property type="evidence" value="ECO:0007669"/>
    <property type="project" value="InterPro"/>
</dbReference>
<evidence type="ECO:0000256" key="8">
    <source>
        <dbReference type="ARBA" id="ARBA00023224"/>
    </source>
</evidence>
<evidence type="ECO:0000256" key="3">
    <source>
        <dbReference type="ARBA" id="ARBA00022692"/>
    </source>
</evidence>
<evidence type="ECO:0000256" key="6">
    <source>
        <dbReference type="ARBA" id="ARBA00023136"/>
    </source>
</evidence>
<dbReference type="GO" id="GO:0016020">
    <property type="term" value="C:membrane"/>
    <property type="evidence" value="ECO:0007669"/>
    <property type="project" value="UniProtKB-SubCell"/>
</dbReference>
<keyword evidence="5 9" id="KW-1133">Transmembrane helix</keyword>
<dbReference type="AlphaFoldDB" id="A0A6P7GJU8"/>
<dbReference type="GO" id="GO:0005549">
    <property type="term" value="F:odorant binding"/>
    <property type="evidence" value="ECO:0007669"/>
    <property type="project" value="InterPro"/>
</dbReference>
<protein>
    <submittedName>
        <fullName evidence="10">Uncharacterized protein LOC114343550</fullName>
    </submittedName>
</protein>
<evidence type="ECO:0000256" key="4">
    <source>
        <dbReference type="ARBA" id="ARBA00022725"/>
    </source>
</evidence>
<feature type="transmembrane region" description="Helical" evidence="9">
    <location>
        <begin position="20"/>
        <end position="39"/>
    </location>
</feature>
<gene>
    <name evidence="10" type="primary">LOC114343550</name>
</gene>
<keyword evidence="7" id="KW-0675">Receptor</keyword>
<accession>A0A6P7GJU8</accession>
<dbReference type="GO" id="GO:0007165">
    <property type="term" value="P:signal transduction"/>
    <property type="evidence" value="ECO:0007669"/>
    <property type="project" value="UniProtKB-KW"/>
</dbReference>
<sequence length="208" mass="24328">MSLKLYSKIFLFGFIQPHSALFSFGMVLILSYCMFHFVFNLENLNEVLIEFICKKNNHKNRSEQINCVHCQKEIFEQMVYLFNQFLRIKGTLAIYNNFIKWRMLALVVGSSTVTGLSLVVIMEDGIKGSLLYCSFLFATLLGCYVVAESGEQIKSESEMIFVNAQQLEWYYWNKKNHQMLMMFLLATQKPLELNCHGFLVESREMMLK</sequence>
<dbReference type="InParanoid" id="A0A6P7GJU8"/>
<comment type="subcellular location">
    <subcellularLocation>
        <location evidence="1">Membrane</location>
        <topology evidence="1">Multi-pass membrane protein</topology>
    </subcellularLocation>
</comment>
<dbReference type="InterPro" id="IPR004117">
    <property type="entry name" value="7tm6_olfct_rcpt"/>
</dbReference>
<proteinExistence type="predicted"/>